<organism evidence="2 3">
    <name type="scientific">Brenneria populi</name>
    <dbReference type="NCBI Taxonomy" id="1505588"/>
    <lineage>
        <taxon>Bacteria</taxon>
        <taxon>Pseudomonadati</taxon>
        <taxon>Pseudomonadota</taxon>
        <taxon>Gammaproteobacteria</taxon>
        <taxon>Enterobacterales</taxon>
        <taxon>Pectobacteriaceae</taxon>
        <taxon>Brenneria</taxon>
    </lineage>
</organism>
<dbReference type="RefSeq" id="WP_327619912.1">
    <property type="nucleotide sequence ID" value="NZ_JAYWTM010000046.1"/>
</dbReference>
<evidence type="ECO:0000313" key="3">
    <source>
        <dbReference type="Proteomes" id="UP001309705"/>
    </source>
</evidence>
<evidence type="ECO:0000313" key="2">
    <source>
        <dbReference type="EMBL" id="MEC5345220.1"/>
    </source>
</evidence>
<comment type="caution">
    <text evidence="2">The sequence shown here is derived from an EMBL/GenBank/DDBJ whole genome shotgun (WGS) entry which is preliminary data.</text>
</comment>
<dbReference type="Pfam" id="PF06568">
    <property type="entry name" value="YjiS-like"/>
    <property type="match status" value="1"/>
</dbReference>
<dbReference type="Proteomes" id="UP001309705">
    <property type="component" value="Unassembled WGS sequence"/>
</dbReference>
<keyword evidence="3" id="KW-1185">Reference proteome</keyword>
<protein>
    <submittedName>
        <fullName evidence="2">DUF1127 domain-containing protein</fullName>
    </submittedName>
</protein>
<accession>A0ABU6JX68</accession>
<sequence length="62" mass="7362">MAHQTKRSSSASARSALWSILMRTCQKWRAWRLKVKTRRVLLGMSDERLKDIGLTRKDIERF</sequence>
<name>A0ABU6JX68_9GAMM</name>
<gene>
    <name evidence="2" type="ORF">VSX58_21765</name>
</gene>
<evidence type="ECO:0000259" key="1">
    <source>
        <dbReference type="Pfam" id="PF06568"/>
    </source>
</evidence>
<dbReference type="EMBL" id="JAYWTM010000046">
    <property type="protein sequence ID" value="MEC5345220.1"/>
    <property type="molecule type" value="Genomic_DNA"/>
</dbReference>
<feature type="domain" description="YjiS-like" evidence="1">
    <location>
        <begin position="26"/>
        <end position="60"/>
    </location>
</feature>
<dbReference type="InterPro" id="IPR009506">
    <property type="entry name" value="YjiS-like"/>
</dbReference>
<proteinExistence type="predicted"/>
<reference evidence="2 3" key="1">
    <citation type="journal article" date="2017" name="Int. J. Syst. Evol. Microbiol.">
        <title>Brenneria populi subsp. brevivirga subsp. nov. isolated from symptomatic bark of Populus x euramericana canker, and description of Brenneria populi subsp. populi subsp. nov.</title>
        <authorList>
            <person name="Zheng M.H."/>
            <person name="Piao C.G."/>
            <person name="Xue H."/>
            <person name="Guo M.W."/>
            <person name="Li Y."/>
        </authorList>
    </citation>
    <scope>NUCLEOTIDE SEQUENCE [LARGE SCALE GENOMIC DNA]</scope>
    <source>
        <strain evidence="2 3">D9-5</strain>
    </source>
</reference>